<comment type="similarity">
    <text evidence="1">Belongs to the DapA family.</text>
</comment>
<dbReference type="InterPro" id="IPR002220">
    <property type="entry name" value="DapA-like"/>
</dbReference>
<gene>
    <name evidence="3" type="ORF">GHK86_14800</name>
</gene>
<dbReference type="PANTHER" id="PTHR12128:SF66">
    <property type="entry name" value="4-HYDROXY-2-OXOGLUTARATE ALDOLASE, MITOCHONDRIAL"/>
    <property type="match status" value="1"/>
</dbReference>
<dbReference type="Pfam" id="PF00701">
    <property type="entry name" value="DHDPS"/>
    <property type="match status" value="1"/>
</dbReference>
<keyword evidence="2" id="KW-0456">Lyase</keyword>
<dbReference type="InterPro" id="IPR013785">
    <property type="entry name" value="Aldolase_TIM"/>
</dbReference>
<evidence type="ECO:0000313" key="4">
    <source>
        <dbReference type="Proteomes" id="UP000437736"/>
    </source>
</evidence>
<accession>A0ABW9QZW8</accession>
<feature type="non-terminal residue" evidence="3">
    <location>
        <position position="1"/>
    </location>
</feature>
<dbReference type="Gene3D" id="3.20.20.70">
    <property type="entry name" value="Aldolase class I"/>
    <property type="match status" value="1"/>
</dbReference>
<dbReference type="Proteomes" id="UP000437736">
    <property type="component" value="Unassembled WGS sequence"/>
</dbReference>
<evidence type="ECO:0000313" key="3">
    <source>
        <dbReference type="EMBL" id="MST33983.1"/>
    </source>
</evidence>
<reference evidence="3 4" key="1">
    <citation type="submission" date="2019-11" db="EMBL/GenBank/DDBJ databases">
        <title>Acidiferrimicrobium australis gen. nov., sp. nov., an acidophilic and obligately heterotrophic, member of the Actinobacteria that catalyses dissimilatory oxido- reduction of iron isolated from metal-rich acidic water in Chile.</title>
        <authorList>
            <person name="Gonzalez D."/>
            <person name="Huber K."/>
            <person name="Hedrich S."/>
            <person name="Rojas-Villalobos C."/>
            <person name="Quatrini R."/>
            <person name="Dinamarca M.A."/>
            <person name="Schwarz A."/>
            <person name="Canales C."/>
            <person name="Nancucheo I."/>
        </authorList>
    </citation>
    <scope>NUCLEOTIDE SEQUENCE [LARGE SCALE GENOMIC DNA]</scope>
    <source>
        <strain evidence="3 4">USS-CCA1</strain>
    </source>
</reference>
<dbReference type="CDD" id="cd00408">
    <property type="entry name" value="DHDPS-like"/>
    <property type="match status" value="1"/>
</dbReference>
<dbReference type="PANTHER" id="PTHR12128">
    <property type="entry name" value="DIHYDRODIPICOLINATE SYNTHASE"/>
    <property type="match status" value="1"/>
</dbReference>
<name>A0ABW9QZW8_9ACTN</name>
<protein>
    <submittedName>
        <fullName evidence="3">Dihydrodipicolinate synthase family protein</fullName>
    </submittedName>
</protein>
<dbReference type="SUPFAM" id="SSF51569">
    <property type="entry name" value="Aldolase"/>
    <property type="match status" value="1"/>
</dbReference>
<sequence length="156" mass="15586">KVSLDPEVVAELAGHPRIIGTKDSSGDLEHLTRTARLTAGTDDFSVLTGTDGGFLDALTAAGDGLIGASVNVAPGFAQGLYEAARAGDADEARAIQRRIAAVVAACDQLGFPAGWKAALHVLGVCGSDPAHPLPGPDPAGLPALRATLAELGLTGA</sequence>
<dbReference type="EMBL" id="WJHE01000797">
    <property type="protein sequence ID" value="MST33983.1"/>
    <property type="molecule type" value="Genomic_DNA"/>
</dbReference>
<comment type="caution">
    <text evidence="3">The sequence shown here is derived from an EMBL/GenBank/DDBJ whole genome shotgun (WGS) entry which is preliminary data.</text>
</comment>
<evidence type="ECO:0000256" key="1">
    <source>
        <dbReference type="ARBA" id="ARBA00007592"/>
    </source>
</evidence>
<organism evidence="3 4">
    <name type="scientific">Acidiferrimicrobium australe</name>
    <dbReference type="NCBI Taxonomy" id="2664430"/>
    <lineage>
        <taxon>Bacteria</taxon>
        <taxon>Bacillati</taxon>
        <taxon>Actinomycetota</taxon>
        <taxon>Acidimicrobiia</taxon>
        <taxon>Acidimicrobiales</taxon>
        <taxon>Acidimicrobiaceae</taxon>
        <taxon>Acidiferrimicrobium</taxon>
    </lineage>
</organism>
<proteinExistence type="inferred from homology"/>
<keyword evidence="4" id="KW-1185">Reference proteome</keyword>
<evidence type="ECO:0000256" key="2">
    <source>
        <dbReference type="ARBA" id="ARBA00023239"/>
    </source>
</evidence>